<protein>
    <recommendedName>
        <fullName evidence="2">Tyr recombinase domain-containing protein</fullName>
    </recommendedName>
</protein>
<evidence type="ECO:0000259" key="2">
    <source>
        <dbReference type="PROSITE" id="PS51898"/>
    </source>
</evidence>
<dbReference type="Proteomes" id="UP000266327">
    <property type="component" value="Unassembled WGS sequence"/>
</dbReference>
<sequence length="915" mass="102009">MATQSSIKIIAHEGGRKHLSPTIGAGERAARVASFQKQLIKGFVFHDDPEAKLIALAITTEALVNLSELKLFLSAVNNVYAIESKHYVSWIAEDRRVDRREICTFTRITIAQCNAGTNWHDALKRFSQKLRQMHYLPRLRSDPDEYLTEFSQDAEAYYFSILPNPLFCHVKRVASIAALPDSAWARYASHRPLASKKVSDELVSTESVESTVLDALYENALPASGSWFIPLLTAATGQVAQLSKHTGRQAVLQALIDLAPQCKVAGPIAALLLGWTWHMTTCGTPQTQSGNPKTVRAYVSSVSGVLYSELAASKTHPLDLEMTELQNIYAKIMTQGVSGTVTRAALHAFHTYLVQVHDFLPLVVPLSETEDPLPRANLFWEHEVSHLRNLLLHSHDNADKRLLQQIRVLFELGHALHFRIGEALHLRLSNICVIEGVIEVEVAPKRNDVGLKTKSSRRKIAVTCPIAAEHLLAWVARRTLEGAMPDEFLFGDPHRAGSLYRVGATRTSINKLLKIVTGDDSAKFHMLRHGISFQMLDVLCNHGPLGEINAIDILSSRLGHASSQTIFSWYFHLPERPLRTAIDRASRRVDLNSADVARWTNIKEATIRKKLQRKTYDKDTHEKDTLHWEILDAYGSTLDSTPVTTRFETTVPPDVFTLATARPLDFNVIENVLRDIADGRPVESVCLRNALPQTTVERIASSAIQVGGPIFLNRSILRALGTDSPVKILMEQFQLGRFPDMNRCSSRKFSQIRKFLLSRSAHQSVAPALVGWSHLWEQGYLCLDNISDFKAIAIFLHHCEISPSSLLVRVSTLDGFALTQRPHPLRAFDNPVFQATADVDQVMNNIFGVLPRIQIVDERSGRPKRYLIITSQSPDLAESASSAASSMAGFHALMLIAMVSQSITESDSSFQQDRE</sequence>
<gene>
    <name evidence="3" type="ORF">D3878_14505</name>
</gene>
<accession>A0A3A3GK09</accession>
<dbReference type="InterPro" id="IPR011010">
    <property type="entry name" value="DNA_brk_join_enz"/>
</dbReference>
<dbReference type="PROSITE" id="PS51898">
    <property type="entry name" value="TYR_RECOMBINASE"/>
    <property type="match status" value="1"/>
</dbReference>
<feature type="domain" description="Tyr recombinase" evidence="2">
    <location>
        <begin position="373"/>
        <end position="583"/>
    </location>
</feature>
<dbReference type="RefSeq" id="WP_119786139.1">
    <property type="nucleotide sequence ID" value="NZ_QYUQ01000002.1"/>
</dbReference>
<dbReference type="AlphaFoldDB" id="A0A3A3GK09"/>
<dbReference type="GO" id="GO:0003677">
    <property type="term" value="F:DNA binding"/>
    <property type="evidence" value="ECO:0007669"/>
    <property type="project" value="InterPro"/>
</dbReference>
<reference evidence="4" key="1">
    <citation type="submission" date="2018-09" db="EMBL/GenBank/DDBJ databases">
        <authorList>
            <person name="Zhu H."/>
        </authorList>
    </citation>
    <scope>NUCLEOTIDE SEQUENCE [LARGE SCALE GENOMIC DNA]</scope>
    <source>
        <strain evidence="4">K1S02-23</strain>
    </source>
</reference>
<keyword evidence="1" id="KW-0233">DNA recombination</keyword>
<dbReference type="Pfam" id="PF00589">
    <property type="entry name" value="Phage_integrase"/>
    <property type="match status" value="1"/>
</dbReference>
<evidence type="ECO:0000313" key="3">
    <source>
        <dbReference type="EMBL" id="RJG02636.1"/>
    </source>
</evidence>
<evidence type="ECO:0000313" key="4">
    <source>
        <dbReference type="Proteomes" id="UP000266327"/>
    </source>
</evidence>
<dbReference type="GO" id="GO:0006310">
    <property type="term" value="P:DNA recombination"/>
    <property type="evidence" value="ECO:0007669"/>
    <property type="project" value="UniProtKB-KW"/>
</dbReference>
<dbReference type="InterPro" id="IPR013762">
    <property type="entry name" value="Integrase-like_cat_sf"/>
</dbReference>
<name>A0A3A3GK09_9BURK</name>
<dbReference type="OrthoDB" id="8900966at2"/>
<dbReference type="SUPFAM" id="SSF56349">
    <property type="entry name" value="DNA breaking-rejoining enzymes"/>
    <property type="match status" value="1"/>
</dbReference>
<dbReference type="GO" id="GO:0015074">
    <property type="term" value="P:DNA integration"/>
    <property type="evidence" value="ECO:0007669"/>
    <property type="project" value="InterPro"/>
</dbReference>
<evidence type="ECO:0000256" key="1">
    <source>
        <dbReference type="ARBA" id="ARBA00023172"/>
    </source>
</evidence>
<dbReference type="Gene3D" id="1.10.443.10">
    <property type="entry name" value="Intergrase catalytic core"/>
    <property type="match status" value="1"/>
</dbReference>
<organism evidence="3 4">
    <name type="scientific">Noviherbaspirillum sedimenti</name>
    <dbReference type="NCBI Taxonomy" id="2320865"/>
    <lineage>
        <taxon>Bacteria</taxon>
        <taxon>Pseudomonadati</taxon>
        <taxon>Pseudomonadota</taxon>
        <taxon>Betaproteobacteria</taxon>
        <taxon>Burkholderiales</taxon>
        <taxon>Oxalobacteraceae</taxon>
        <taxon>Noviherbaspirillum</taxon>
    </lineage>
</organism>
<comment type="caution">
    <text evidence="3">The sequence shown here is derived from an EMBL/GenBank/DDBJ whole genome shotgun (WGS) entry which is preliminary data.</text>
</comment>
<dbReference type="InterPro" id="IPR002104">
    <property type="entry name" value="Integrase_catalytic"/>
</dbReference>
<keyword evidence="4" id="KW-1185">Reference proteome</keyword>
<proteinExistence type="predicted"/>
<dbReference type="EMBL" id="QYUQ01000002">
    <property type="protein sequence ID" value="RJG02636.1"/>
    <property type="molecule type" value="Genomic_DNA"/>
</dbReference>